<feature type="domain" description="Glutamine amidotransferase" evidence="1">
    <location>
        <begin position="48"/>
        <end position="187"/>
    </location>
</feature>
<dbReference type="InterPro" id="IPR044992">
    <property type="entry name" value="ChyE-like"/>
</dbReference>
<dbReference type="GO" id="GO:0003922">
    <property type="term" value="F:GMP synthase (glutamine-hydrolyzing) activity"/>
    <property type="evidence" value="ECO:0007669"/>
    <property type="project" value="UniProtKB-EC"/>
</dbReference>
<name>A0A8I0CK93_9CORY</name>
<dbReference type="EC" id="6.3.5.2" evidence="2"/>
<evidence type="ECO:0000313" key="3">
    <source>
        <dbReference type="Proteomes" id="UP000612712"/>
    </source>
</evidence>
<dbReference type="PANTHER" id="PTHR42695:SF5">
    <property type="entry name" value="GLUTAMINE AMIDOTRANSFERASE YLR126C-RELATED"/>
    <property type="match status" value="1"/>
</dbReference>
<dbReference type="EMBL" id="JACHWT010000001">
    <property type="protein sequence ID" value="MBB3115257.1"/>
    <property type="molecule type" value="Genomic_DNA"/>
</dbReference>
<organism evidence="2 3">
    <name type="scientific">Corynebacterium bovis DSM 20582 = CIP 54.80</name>
    <dbReference type="NCBI Taxonomy" id="927655"/>
    <lineage>
        <taxon>Bacteria</taxon>
        <taxon>Bacillati</taxon>
        <taxon>Actinomycetota</taxon>
        <taxon>Actinomycetes</taxon>
        <taxon>Mycobacteriales</taxon>
        <taxon>Corynebacteriaceae</taxon>
        <taxon>Corynebacterium</taxon>
    </lineage>
</organism>
<dbReference type="GeneID" id="60808816"/>
<dbReference type="PROSITE" id="PS51273">
    <property type="entry name" value="GATASE_TYPE_1"/>
    <property type="match status" value="1"/>
</dbReference>
<dbReference type="PANTHER" id="PTHR42695">
    <property type="entry name" value="GLUTAMINE AMIDOTRANSFERASE YLR126C-RELATED"/>
    <property type="match status" value="1"/>
</dbReference>
<dbReference type="SUPFAM" id="SSF52317">
    <property type="entry name" value="Class I glutamine amidotransferase-like"/>
    <property type="match status" value="1"/>
</dbReference>
<dbReference type="NCBIfam" id="NF005743">
    <property type="entry name" value="PRK07567.1"/>
    <property type="match status" value="1"/>
</dbReference>
<gene>
    <name evidence="2" type="ORF">FHU32_000445</name>
</gene>
<protein>
    <submittedName>
        <fullName evidence="2">GMP synthase (Glutamine-hydrolyzing)</fullName>
        <ecNumber evidence="2">6.3.5.2</ecNumber>
    </submittedName>
</protein>
<sequence>MSFILLSPRSGAEVAGAEYLDVLRATGLQPDELEQRVLDSPDSTPGPLDGADGVIVGGSPFTVTAPLDDTWQPLVSRRLVDLVTTAPVPVFLACYGASLLADSLGGDVVRTHPEQAGLSTVHLTDAAREDPVCAGLPSTFGALTGHTENVGRVPDGAVVLATGPTCPIQLYRWGDRVWTSQFHPEMDGAGMVRRMAFYPDHGYFDAGAGDEIAAALRPVVAAEAGQLLRNFVTHCRELAAGRGARGGHVAQASSTISM</sequence>
<dbReference type="AlphaFoldDB" id="A0A8I0CK93"/>
<dbReference type="InterPro" id="IPR017926">
    <property type="entry name" value="GATASE"/>
</dbReference>
<dbReference type="Pfam" id="PF00117">
    <property type="entry name" value="GATase"/>
    <property type="match status" value="1"/>
</dbReference>
<accession>A0A8I0CK93</accession>
<dbReference type="Gene3D" id="3.40.50.880">
    <property type="match status" value="1"/>
</dbReference>
<dbReference type="GO" id="GO:0005829">
    <property type="term" value="C:cytosol"/>
    <property type="evidence" value="ECO:0007669"/>
    <property type="project" value="TreeGrafter"/>
</dbReference>
<reference evidence="2" key="1">
    <citation type="submission" date="2020-08" db="EMBL/GenBank/DDBJ databases">
        <title>Sequencing the genomes of 1000 actinobacteria strains.</title>
        <authorList>
            <person name="Klenk H.-P."/>
        </authorList>
    </citation>
    <scope>NUCLEOTIDE SEQUENCE</scope>
    <source>
        <strain evidence="2">DSM 20582</strain>
    </source>
</reference>
<dbReference type="RefSeq" id="WP_010271061.1">
    <property type="nucleotide sequence ID" value="NZ_AENJ01000256.1"/>
</dbReference>
<comment type="caution">
    <text evidence="2">The sequence shown here is derived from an EMBL/GenBank/DDBJ whole genome shotgun (WGS) entry which is preliminary data.</text>
</comment>
<dbReference type="InterPro" id="IPR029062">
    <property type="entry name" value="Class_I_gatase-like"/>
</dbReference>
<evidence type="ECO:0000313" key="2">
    <source>
        <dbReference type="EMBL" id="MBB3115257.1"/>
    </source>
</evidence>
<dbReference type="CDD" id="cd01741">
    <property type="entry name" value="GATase1_1"/>
    <property type="match status" value="1"/>
</dbReference>
<keyword evidence="2" id="KW-0436">Ligase</keyword>
<dbReference type="Proteomes" id="UP000612712">
    <property type="component" value="Unassembled WGS sequence"/>
</dbReference>
<proteinExistence type="predicted"/>
<evidence type="ECO:0000259" key="1">
    <source>
        <dbReference type="Pfam" id="PF00117"/>
    </source>
</evidence>